<name>A0ABP5XLJ3_9ACTN</name>
<dbReference type="InterPro" id="IPR046828">
    <property type="entry name" value="RepSA"/>
</dbReference>
<accession>A0ABP5XLJ3</accession>
<dbReference type="Pfam" id="PF20199">
    <property type="entry name" value="RepSA"/>
    <property type="match status" value="1"/>
</dbReference>
<reference evidence="2" key="1">
    <citation type="journal article" date="2019" name="Int. J. Syst. Evol. Microbiol.">
        <title>The Global Catalogue of Microorganisms (GCM) 10K type strain sequencing project: providing services to taxonomists for standard genome sequencing and annotation.</title>
        <authorList>
            <consortium name="The Broad Institute Genomics Platform"/>
            <consortium name="The Broad Institute Genome Sequencing Center for Infectious Disease"/>
            <person name="Wu L."/>
            <person name="Ma J."/>
        </authorList>
    </citation>
    <scope>NUCLEOTIDE SEQUENCE [LARGE SCALE GENOMIC DNA]</scope>
    <source>
        <strain evidence="2">JCM 3325</strain>
    </source>
</reference>
<keyword evidence="2" id="KW-1185">Reference proteome</keyword>
<evidence type="ECO:0000313" key="2">
    <source>
        <dbReference type="Proteomes" id="UP001501231"/>
    </source>
</evidence>
<dbReference type="RefSeq" id="WP_344598016.1">
    <property type="nucleotide sequence ID" value="NZ_BAAARW010000045.1"/>
</dbReference>
<protein>
    <submittedName>
        <fullName evidence="1">Replication initiator protein RepSA</fullName>
    </submittedName>
</protein>
<evidence type="ECO:0000313" key="1">
    <source>
        <dbReference type="EMBL" id="GAA2456999.1"/>
    </source>
</evidence>
<gene>
    <name evidence="1" type="primary">repSA_3</name>
    <name evidence="1" type="ORF">GCM10010191_90750</name>
</gene>
<organism evidence="1 2">
    <name type="scientific">Actinomadura vinacea</name>
    <dbReference type="NCBI Taxonomy" id="115336"/>
    <lineage>
        <taxon>Bacteria</taxon>
        <taxon>Bacillati</taxon>
        <taxon>Actinomycetota</taxon>
        <taxon>Actinomycetes</taxon>
        <taxon>Streptosporangiales</taxon>
        <taxon>Thermomonosporaceae</taxon>
        <taxon>Actinomadura</taxon>
    </lineage>
</organism>
<proteinExistence type="predicted"/>
<dbReference type="EMBL" id="BAAARW010000045">
    <property type="protein sequence ID" value="GAA2456999.1"/>
    <property type="molecule type" value="Genomic_DNA"/>
</dbReference>
<sequence>MPQPVITAHDARQISRLLDRPDFVRWAARARSTGGCAQPVFLKGGVEHVHTGTGEVLRRYSTDGEPDGALPVACKTRRASRCPACAEIYRADTYQLIRAGLVGGKGVPATVTAHPAAFVTLTAPSFGPVHSRLLGKGGKPASCHPRRDAQRCPHGVTPSCTVRHGVDDAQLGQPLCPDCYDYAGSVLFNAMAPELWRRFTLALRRYLARAAGLTLKEFGQTLAVSYAKVAEYQRRGVVHFHAVIRFDGPDGPATSPPAWATAGLLDAAVRHAAGAVTVTTPEAEGMPARGLAWGPQVDIRPITSSGTLTDQAVAGYVAKYATKAAECVGTLDRRLRPNEDLDVLPITPHARRLITECLRLGALEAFADLRLTAWAHMLGFRGHFSTKSRRYSTTLGALRQVRIDFIRAQQPAWQPGDDQTDGQIIALAEWRFHSQGLTRAEALVTAALTGKDLPPPNPMNGSLG</sequence>
<comment type="caution">
    <text evidence="1">The sequence shown here is derived from an EMBL/GenBank/DDBJ whole genome shotgun (WGS) entry which is preliminary data.</text>
</comment>
<dbReference type="Proteomes" id="UP001501231">
    <property type="component" value="Unassembled WGS sequence"/>
</dbReference>